<evidence type="ECO:0000313" key="1">
    <source>
        <dbReference type="EMBL" id="GCE17828.1"/>
    </source>
</evidence>
<sequence>MNDKIEQAANRPCPECGGQRVITKYQTSQYNIISTGILSGTVVVPVSCVDCGYTALYTDEPDKVRKHYLKQ</sequence>
<name>A0A402AFD9_9CHLR</name>
<protein>
    <submittedName>
        <fullName evidence="1">Uncharacterized protein</fullName>
    </submittedName>
</protein>
<evidence type="ECO:0000313" key="2">
    <source>
        <dbReference type="Proteomes" id="UP000287188"/>
    </source>
</evidence>
<gene>
    <name evidence="1" type="ORF">KDK_16280</name>
</gene>
<organism evidence="1 2">
    <name type="scientific">Dictyobacter kobayashii</name>
    <dbReference type="NCBI Taxonomy" id="2014872"/>
    <lineage>
        <taxon>Bacteria</taxon>
        <taxon>Bacillati</taxon>
        <taxon>Chloroflexota</taxon>
        <taxon>Ktedonobacteria</taxon>
        <taxon>Ktedonobacterales</taxon>
        <taxon>Dictyobacteraceae</taxon>
        <taxon>Dictyobacter</taxon>
    </lineage>
</organism>
<dbReference type="EMBL" id="BIFS01000001">
    <property type="protein sequence ID" value="GCE17828.1"/>
    <property type="molecule type" value="Genomic_DNA"/>
</dbReference>
<dbReference type="Proteomes" id="UP000287188">
    <property type="component" value="Unassembled WGS sequence"/>
</dbReference>
<accession>A0A402AFD9</accession>
<comment type="caution">
    <text evidence="1">The sequence shown here is derived from an EMBL/GenBank/DDBJ whole genome shotgun (WGS) entry which is preliminary data.</text>
</comment>
<dbReference type="AlphaFoldDB" id="A0A402AFD9"/>
<reference evidence="2" key="1">
    <citation type="submission" date="2018-12" db="EMBL/GenBank/DDBJ databases">
        <title>Tengunoibacter tsumagoiensis gen. nov., sp. nov., Dictyobacter kobayashii sp. nov., D. alpinus sp. nov., and D. joshuensis sp. nov. and description of Dictyobacteraceae fam. nov. within the order Ktedonobacterales isolated from Tengu-no-mugimeshi.</title>
        <authorList>
            <person name="Wang C.M."/>
            <person name="Zheng Y."/>
            <person name="Sakai Y."/>
            <person name="Toyoda A."/>
            <person name="Minakuchi Y."/>
            <person name="Abe K."/>
            <person name="Yokota A."/>
            <person name="Yabe S."/>
        </authorList>
    </citation>
    <scope>NUCLEOTIDE SEQUENCE [LARGE SCALE GENOMIC DNA]</scope>
    <source>
        <strain evidence="2">Uno11</strain>
    </source>
</reference>
<proteinExistence type="predicted"/>
<keyword evidence="2" id="KW-1185">Reference proteome</keyword>